<evidence type="ECO:0000313" key="2">
    <source>
        <dbReference type="Proteomes" id="UP001056164"/>
    </source>
</evidence>
<evidence type="ECO:0000313" key="1">
    <source>
        <dbReference type="EMBL" id="USS90795.1"/>
    </source>
</evidence>
<proteinExistence type="predicted"/>
<gene>
    <name evidence="1" type="ORF">M3M37_00785</name>
</gene>
<sequence length="389" mass="44966">MVKNFKIYESGYTEGNGKEKDEDDIKNYLKNFLSSNVNFNVLIGSGASLPAINTMGRTFNDIKTSGQYTDELSDLKKKYTKSYLGKNDENFENIELFLSWLGNRINGADDGELNLNEKQIKYYIINELIKSIYDGFDNDSENNRKTQSYYESFLKRLVFLKEMSNDQNDIINIFTPNYDLFLEQSLDKIGFSYTDGFRNSFNPYFDTSQFNRRPVDITQRFRDKWSVIKPFFRIYKLHGSLNWKRDQNGIKRNNNLVSSDTLGADKTVIAPTSSKYADSQGSPFSDLFREFSIELTKPNSILLVNGFGFGDQHINDFIKQALQRTDFKLIAFVDEDNKNTLNFMQQVGPNSEASFITNGKENEAKDAHHFETLSNLLSFNDPFEVRDDE</sequence>
<dbReference type="EMBL" id="CP097121">
    <property type="protein sequence ID" value="USS90795.1"/>
    <property type="molecule type" value="Genomic_DNA"/>
</dbReference>
<organism evidence="1 2">
    <name type="scientific">Fructilactobacillus carniphilus</name>
    <dbReference type="NCBI Taxonomy" id="2940297"/>
    <lineage>
        <taxon>Bacteria</taxon>
        <taxon>Bacillati</taxon>
        <taxon>Bacillota</taxon>
        <taxon>Bacilli</taxon>
        <taxon>Lactobacillales</taxon>
        <taxon>Lactobacillaceae</taxon>
        <taxon>Fructilactobacillus</taxon>
    </lineage>
</organism>
<dbReference type="RefSeq" id="WP_252795291.1">
    <property type="nucleotide sequence ID" value="NZ_CP097121.1"/>
</dbReference>
<name>A0ABY5BY74_9LACO</name>
<keyword evidence="2" id="KW-1185">Reference proteome</keyword>
<dbReference type="Pfam" id="PF13289">
    <property type="entry name" value="SIR2_2"/>
    <property type="match status" value="1"/>
</dbReference>
<accession>A0ABY5BY74</accession>
<reference evidence="1" key="1">
    <citation type="submission" date="2022-05" db="EMBL/GenBank/DDBJ databases">
        <authorList>
            <person name="Oliphant S.A."/>
            <person name="Watson-Haigh N.S."/>
            <person name="Sumby K.M."/>
            <person name="Gardner J.M."/>
            <person name="Jiranek V."/>
        </authorList>
    </citation>
    <scope>NUCLEOTIDE SEQUENCE</scope>
    <source>
        <strain evidence="1">KI4_A6</strain>
    </source>
</reference>
<protein>
    <submittedName>
        <fullName evidence="1">SIR2 family protein</fullName>
    </submittedName>
</protein>
<dbReference type="Proteomes" id="UP001056164">
    <property type="component" value="Chromosome"/>
</dbReference>